<evidence type="ECO:0000256" key="3">
    <source>
        <dbReference type="ARBA" id="ARBA00023134"/>
    </source>
</evidence>
<dbReference type="InterPro" id="IPR027417">
    <property type="entry name" value="P-loop_NTPase"/>
</dbReference>
<dbReference type="Proteomes" id="UP000677228">
    <property type="component" value="Unassembled WGS sequence"/>
</dbReference>
<dbReference type="PANTHER" id="PTHR10903:SF184">
    <property type="entry name" value="GTP-BINDING PROTEIN A"/>
    <property type="match status" value="1"/>
</dbReference>
<dbReference type="FunFam" id="3.40.50.300:FF:000366">
    <property type="entry name" value="GTPase, IMAP family member 2"/>
    <property type="match status" value="1"/>
</dbReference>
<dbReference type="PROSITE" id="PS51720">
    <property type="entry name" value="G_AIG1"/>
    <property type="match status" value="1"/>
</dbReference>
<evidence type="ECO:0000256" key="4">
    <source>
        <dbReference type="SAM" id="MobiDB-lite"/>
    </source>
</evidence>
<evidence type="ECO:0000313" key="8">
    <source>
        <dbReference type="Proteomes" id="UP000682733"/>
    </source>
</evidence>
<feature type="compositionally biased region" description="Basic and acidic residues" evidence="4">
    <location>
        <begin position="16"/>
        <end position="30"/>
    </location>
</feature>
<organism evidence="7 8">
    <name type="scientific">Didymodactylos carnosus</name>
    <dbReference type="NCBI Taxonomy" id="1234261"/>
    <lineage>
        <taxon>Eukaryota</taxon>
        <taxon>Metazoa</taxon>
        <taxon>Spiralia</taxon>
        <taxon>Gnathifera</taxon>
        <taxon>Rotifera</taxon>
        <taxon>Eurotatoria</taxon>
        <taxon>Bdelloidea</taxon>
        <taxon>Philodinida</taxon>
        <taxon>Philodinidae</taxon>
        <taxon>Didymodactylos</taxon>
    </lineage>
</organism>
<feature type="region of interest" description="Disordered" evidence="4">
    <location>
        <begin position="1"/>
        <end position="31"/>
    </location>
</feature>
<gene>
    <name evidence="6" type="ORF">OVA965_LOCUS6612</name>
    <name evidence="7" type="ORF">TMI583_LOCUS6608</name>
</gene>
<dbReference type="SUPFAM" id="SSF52540">
    <property type="entry name" value="P-loop containing nucleoside triphosphate hydrolases"/>
    <property type="match status" value="1"/>
</dbReference>
<feature type="domain" description="AIG1-type G" evidence="5">
    <location>
        <begin position="80"/>
        <end position="292"/>
    </location>
</feature>
<dbReference type="InterPro" id="IPR006703">
    <property type="entry name" value="G_AIG1"/>
</dbReference>
<dbReference type="PANTHER" id="PTHR10903">
    <property type="entry name" value="GTPASE, IMAP FAMILY MEMBER-RELATED"/>
    <property type="match status" value="1"/>
</dbReference>
<dbReference type="EMBL" id="CAJNOK010002011">
    <property type="protein sequence ID" value="CAF0840390.1"/>
    <property type="molecule type" value="Genomic_DNA"/>
</dbReference>
<keyword evidence="2" id="KW-0547">Nucleotide-binding</keyword>
<dbReference type="GO" id="GO:0005525">
    <property type="term" value="F:GTP binding"/>
    <property type="evidence" value="ECO:0007669"/>
    <property type="project" value="UniProtKB-KW"/>
</dbReference>
<dbReference type="EMBL" id="CAJOBA010002011">
    <property type="protein sequence ID" value="CAF3625310.1"/>
    <property type="molecule type" value="Genomic_DNA"/>
</dbReference>
<sequence>MASSRHFISPFIPSNQKERRQGEKKTDSRHSSLVNISDYLHRELIDRQQLTPLAPPERSLPRTGRDTSSLRSVTTLLPDDKEIRLVLLGKTGSGKSSLGNLLCAFTREEEQFEADNLSDSVTEKCAIGRTTFQGKTVVVVDTPGFFDTKARTPKERKRLVKEITKSIQASFPGPHAFLIVVKLGKFTKEERESVAQASKIFGQDILKHCIVVFTGKDTLGKRTLDQWLEKANEELKDFLKACGQRYLAVDNLKLNVETERQKMAEEVLGKIMDLRKENNDAVFSSEFLNKANNEIKKNKETIGRMKLQNESTTGATGADATNLTNRSAIEVISDDEVIPQVEAIVEQQIMPIITLS</sequence>
<accession>A0A8S2HEB9</accession>
<proteinExistence type="inferred from homology"/>
<evidence type="ECO:0000256" key="2">
    <source>
        <dbReference type="ARBA" id="ARBA00022741"/>
    </source>
</evidence>
<protein>
    <recommendedName>
        <fullName evidence="5">AIG1-type G domain-containing protein</fullName>
    </recommendedName>
</protein>
<evidence type="ECO:0000313" key="6">
    <source>
        <dbReference type="EMBL" id="CAF0840390.1"/>
    </source>
</evidence>
<feature type="region of interest" description="Disordered" evidence="4">
    <location>
        <begin position="51"/>
        <end position="70"/>
    </location>
</feature>
<name>A0A8S2HEB9_9BILA</name>
<comment type="similarity">
    <text evidence="1">Belongs to the TRAFAC class TrmE-Era-EngA-EngB-Septin-like GTPase superfamily. AIG1/Toc34/Toc159-like paraseptin GTPase family. IAN subfamily.</text>
</comment>
<keyword evidence="3" id="KW-0342">GTP-binding</keyword>
<dbReference type="AlphaFoldDB" id="A0A8S2HEB9"/>
<dbReference type="InterPro" id="IPR045058">
    <property type="entry name" value="GIMA/IAN/Toc"/>
</dbReference>
<dbReference type="Proteomes" id="UP000682733">
    <property type="component" value="Unassembled WGS sequence"/>
</dbReference>
<evidence type="ECO:0000259" key="5">
    <source>
        <dbReference type="PROSITE" id="PS51720"/>
    </source>
</evidence>
<reference evidence="7" key="1">
    <citation type="submission" date="2021-02" db="EMBL/GenBank/DDBJ databases">
        <authorList>
            <person name="Nowell W R."/>
        </authorList>
    </citation>
    <scope>NUCLEOTIDE SEQUENCE</scope>
</reference>
<dbReference type="Gene3D" id="3.40.50.300">
    <property type="entry name" value="P-loop containing nucleotide triphosphate hydrolases"/>
    <property type="match status" value="1"/>
</dbReference>
<comment type="caution">
    <text evidence="7">The sequence shown here is derived from an EMBL/GenBank/DDBJ whole genome shotgun (WGS) entry which is preliminary data.</text>
</comment>
<evidence type="ECO:0000313" key="7">
    <source>
        <dbReference type="EMBL" id="CAF3625310.1"/>
    </source>
</evidence>
<evidence type="ECO:0000256" key="1">
    <source>
        <dbReference type="ARBA" id="ARBA00008535"/>
    </source>
</evidence>
<dbReference type="Pfam" id="PF04548">
    <property type="entry name" value="AIG1"/>
    <property type="match status" value="1"/>
</dbReference>